<dbReference type="InterPro" id="IPR043777">
    <property type="entry name" value="DUF5719"/>
</dbReference>
<evidence type="ECO:0000256" key="1">
    <source>
        <dbReference type="SAM" id="MobiDB-lite"/>
    </source>
</evidence>
<accession>A0ABV8I4N3</accession>
<reference evidence="3" key="1">
    <citation type="journal article" date="2019" name="Int. J. Syst. Evol. Microbiol.">
        <title>The Global Catalogue of Microorganisms (GCM) 10K type strain sequencing project: providing services to taxonomists for standard genome sequencing and annotation.</title>
        <authorList>
            <consortium name="The Broad Institute Genomics Platform"/>
            <consortium name="The Broad Institute Genome Sequencing Center for Infectious Disease"/>
            <person name="Wu L."/>
            <person name="Ma J."/>
        </authorList>
    </citation>
    <scope>NUCLEOTIDE SEQUENCE [LARGE SCALE GENOMIC DNA]</scope>
    <source>
        <strain evidence="3">TBRC 4489</strain>
    </source>
</reference>
<feature type="compositionally biased region" description="Basic and acidic residues" evidence="1">
    <location>
        <begin position="87"/>
        <end position="96"/>
    </location>
</feature>
<name>A0ABV8I4N3_9ACTN</name>
<dbReference type="EMBL" id="JBHSBM010000011">
    <property type="protein sequence ID" value="MFC4058043.1"/>
    <property type="molecule type" value="Genomic_DNA"/>
</dbReference>
<dbReference type="Pfam" id="PF18986">
    <property type="entry name" value="DUF5719"/>
    <property type="match status" value="1"/>
</dbReference>
<keyword evidence="3" id="KW-1185">Reference proteome</keyword>
<gene>
    <name evidence="2" type="ORF">ACFOWE_07035</name>
</gene>
<comment type="caution">
    <text evidence="2">The sequence shown here is derived from an EMBL/GenBank/DDBJ whole genome shotgun (WGS) entry which is preliminary data.</text>
</comment>
<sequence>MRSLIENRFGLLALVLVALLALYGVGAGTRPGPVPQAVPQPRKVPISSVTVVCPAPDGAEVGVVTPPDGQGPGTATITAAGGAGDGEGGKDDKDDKDGEGDGGGGDGGGGDGRDDGSDGGRVLDTLTTPGRLWQKKAPGGSGPVTVAATGSSAAGLEAAQTRRETSGGQRGLAGARCVEPAASTWMVGPGPAAADVTLYLTNADLAPAVVEILVHSGEGPVTAGTGNTFTLDPGESRALDLREMAPSSLVMAVQVRTVSGRVAAAARAVVDGGRGVDWLPAAAPPATRVVVPGIPGGGGKRELLVASPAETDTLVEVRALTSDGTYALKDRELVEVPAGSVTAVDLSDGIGGQPAALVLTSETPVVAGLVATGTGKKPDVAFTAGAAPIDLGSVVADNRTGKKKGSRLLLAAPETAGKVSVQVLPREGEAPEPFEVGVAAARVKEVELPDADGAFAVVVQPLPGSGPVYGGRVMDERLEDGLALTVQPLAAARVWAVVPPVGESVATVLP</sequence>
<feature type="compositionally biased region" description="Gly residues" evidence="1">
    <location>
        <begin position="101"/>
        <end position="110"/>
    </location>
</feature>
<organism evidence="2 3">
    <name type="scientific">Planomonospora corallina</name>
    <dbReference type="NCBI Taxonomy" id="1806052"/>
    <lineage>
        <taxon>Bacteria</taxon>
        <taxon>Bacillati</taxon>
        <taxon>Actinomycetota</taxon>
        <taxon>Actinomycetes</taxon>
        <taxon>Streptosporangiales</taxon>
        <taxon>Streptosporangiaceae</taxon>
        <taxon>Planomonospora</taxon>
    </lineage>
</organism>
<dbReference type="RefSeq" id="WP_377286205.1">
    <property type="nucleotide sequence ID" value="NZ_JBHSBM010000011.1"/>
</dbReference>
<dbReference type="Proteomes" id="UP001595850">
    <property type="component" value="Unassembled WGS sequence"/>
</dbReference>
<protein>
    <submittedName>
        <fullName evidence="2">DUF5719 family protein</fullName>
    </submittedName>
</protein>
<evidence type="ECO:0000313" key="3">
    <source>
        <dbReference type="Proteomes" id="UP001595850"/>
    </source>
</evidence>
<evidence type="ECO:0000313" key="2">
    <source>
        <dbReference type="EMBL" id="MFC4058043.1"/>
    </source>
</evidence>
<feature type="region of interest" description="Disordered" evidence="1">
    <location>
        <begin position="60"/>
        <end position="148"/>
    </location>
</feature>
<proteinExistence type="predicted"/>